<reference evidence="2 3" key="1">
    <citation type="submission" date="2020-04" db="EMBL/GenBank/DDBJ databases">
        <title>Description of novel Gluconacetobacter.</title>
        <authorList>
            <person name="Sombolestani A."/>
        </authorList>
    </citation>
    <scope>NUCLEOTIDE SEQUENCE [LARGE SCALE GENOMIC DNA]</scope>
    <source>
        <strain evidence="2 3">LMG 27802</strain>
    </source>
</reference>
<feature type="transmembrane region" description="Helical" evidence="1">
    <location>
        <begin position="106"/>
        <end position="128"/>
    </location>
</feature>
<protein>
    <submittedName>
        <fullName evidence="2">Uncharacterized protein</fullName>
    </submittedName>
</protein>
<keyword evidence="1" id="KW-0472">Membrane</keyword>
<proteinExistence type="predicted"/>
<feature type="transmembrane region" description="Helical" evidence="1">
    <location>
        <begin position="38"/>
        <end position="63"/>
    </location>
</feature>
<sequence>MEFRAQSVYISRALGRWWKARSSNPVQRRSQMVIFAPFILLSALGLFCWLIFVVAVYALPFYVGLNAFFGSLHTGAGYLGAIVIGIVAGAATQAAGQMAFAMVPVVWFRMALGLLYTIPAVIAGYCAMLDVSQLCVPSSLWRHIFAVIGAVFVGGTAWVRIGAELPPATPALGKDGTLPGRALIDPTGQA</sequence>
<feature type="transmembrane region" description="Helical" evidence="1">
    <location>
        <begin position="75"/>
        <end position="94"/>
    </location>
</feature>
<gene>
    <name evidence="2" type="ORF">HLH28_08440</name>
</gene>
<name>A0A7W4K7A8_9PROT</name>
<keyword evidence="1" id="KW-0812">Transmembrane</keyword>
<evidence type="ECO:0000313" key="3">
    <source>
        <dbReference type="Proteomes" id="UP000578030"/>
    </source>
</evidence>
<dbReference type="EMBL" id="JABEQM010000005">
    <property type="protein sequence ID" value="MBB2201602.1"/>
    <property type="molecule type" value="Genomic_DNA"/>
</dbReference>
<evidence type="ECO:0000313" key="2">
    <source>
        <dbReference type="EMBL" id="MBB2201602.1"/>
    </source>
</evidence>
<comment type="caution">
    <text evidence="2">The sequence shown here is derived from an EMBL/GenBank/DDBJ whole genome shotgun (WGS) entry which is preliminary data.</text>
</comment>
<keyword evidence="1" id="KW-1133">Transmembrane helix</keyword>
<keyword evidence="3" id="KW-1185">Reference proteome</keyword>
<accession>A0A7W4K7A8</accession>
<evidence type="ECO:0000256" key="1">
    <source>
        <dbReference type="SAM" id="Phobius"/>
    </source>
</evidence>
<organism evidence="2 3">
    <name type="scientific">Gluconacetobacter tumulisoli</name>
    <dbReference type="NCBI Taxonomy" id="1286189"/>
    <lineage>
        <taxon>Bacteria</taxon>
        <taxon>Pseudomonadati</taxon>
        <taxon>Pseudomonadota</taxon>
        <taxon>Alphaproteobacteria</taxon>
        <taxon>Acetobacterales</taxon>
        <taxon>Acetobacteraceae</taxon>
        <taxon>Gluconacetobacter</taxon>
    </lineage>
</organism>
<dbReference type="Proteomes" id="UP000578030">
    <property type="component" value="Unassembled WGS sequence"/>
</dbReference>
<dbReference type="AlphaFoldDB" id="A0A7W4K7A8"/>
<feature type="transmembrane region" description="Helical" evidence="1">
    <location>
        <begin position="140"/>
        <end position="159"/>
    </location>
</feature>